<sequence>LPGVLNLAAAANDGGGFKVINVRDDGDGEHDSILSFATISSETTGDFGLTPFRPSEVSVDRPWCGGGTMGKQLRTNLAKRAAHEAKDARTAATIVIDLNKIIVTIVV</sequence>
<gene>
    <name evidence="1" type="ORF">M8C21_020536</name>
</gene>
<organism evidence="1 2">
    <name type="scientific">Ambrosia artemisiifolia</name>
    <name type="common">Common ragweed</name>
    <dbReference type="NCBI Taxonomy" id="4212"/>
    <lineage>
        <taxon>Eukaryota</taxon>
        <taxon>Viridiplantae</taxon>
        <taxon>Streptophyta</taxon>
        <taxon>Embryophyta</taxon>
        <taxon>Tracheophyta</taxon>
        <taxon>Spermatophyta</taxon>
        <taxon>Magnoliopsida</taxon>
        <taxon>eudicotyledons</taxon>
        <taxon>Gunneridae</taxon>
        <taxon>Pentapetalae</taxon>
        <taxon>asterids</taxon>
        <taxon>campanulids</taxon>
        <taxon>Asterales</taxon>
        <taxon>Asteraceae</taxon>
        <taxon>Asteroideae</taxon>
        <taxon>Heliantheae alliance</taxon>
        <taxon>Heliantheae</taxon>
        <taxon>Ambrosia</taxon>
    </lineage>
</organism>
<accession>A0AAD5CFH7</accession>
<feature type="non-terminal residue" evidence="1">
    <location>
        <position position="1"/>
    </location>
</feature>
<name>A0AAD5CFH7_AMBAR</name>
<dbReference type="Proteomes" id="UP001206925">
    <property type="component" value="Unassembled WGS sequence"/>
</dbReference>
<dbReference type="AlphaFoldDB" id="A0AAD5CFH7"/>
<comment type="caution">
    <text evidence="1">The sequence shown here is derived from an EMBL/GenBank/DDBJ whole genome shotgun (WGS) entry which is preliminary data.</text>
</comment>
<dbReference type="EMBL" id="JAMZMK010008580">
    <property type="protein sequence ID" value="KAI7739669.1"/>
    <property type="molecule type" value="Genomic_DNA"/>
</dbReference>
<feature type="non-terminal residue" evidence="1">
    <location>
        <position position="107"/>
    </location>
</feature>
<evidence type="ECO:0000313" key="2">
    <source>
        <dbReference type="Proteomes" id="UP001206925"/>
    </source>
</evidence>
<keyword evidence="2" id="KW-1185">Reference proteome</keyword>
<proteinExistence type="predicted"/>
<reference evidence="1" key="1">
    <citation type="submission" date="2022-06" db="EMBL/GenBank/DDBJ databases">
        <title>Uncovering the hologenomic basis of an extraordinary plant invasion.</title>
        <authorList>
            <person name="Bieker V.C."/>
            <person name="Martin M.D."/>
            <person name="Gilbert T."/>
            <person name="Hodgins K."/>
            <person name="Battlay P."/>
            <person name="Petersen B."/>
            <person name="Wilson J."/>
        </authorList>
    </citation>
    <scope>NUCLEOTIDE SEQUENCE</scope>
    <source>
        <strain evidence="1">AA19_3_7</strain>
        <tissue evidence="1">Leaf</tissue>
    </source>
</reference>
<protein>
    <submittedName>
        <fullName evidence="1">Uncharacterized protein</fullName>
    </submittedName>
</protein>
<evidence type="ECO:0000313" key="1">
    <source>
        <dbReference type="EMBL" id="KAI7739669.1"/>
    </source>
</evidence>